<evidence type="ECO:0000259" key="2">
    <source>
        <dbReference type="Pfam" id="PF13280"/>
    </source>
</evidence>
<evidence type="ECO:0000259" key="3">
    <source>
        <dbReference type="Pfam" id="PF25583"/>
    </source>
</evidence>
<evidence type="ECO:0000259" key="1">
    <source>
        <dbReference type="Pfam" id="PF09339"/>
    </source>
</evidence>
<evidence type="ECO:0000313" key="4">
    <source>
        <dbReference type="EMBL" id="MFC3174994.1"/>
    </source>
</evidence>
<evidence type="ECO:0000313" key="5">
    <source>
        <dbReference type="Proteomes" id="UP001595604"/>
    </source>
</evidence>
<feature type="domain" description="HTH iclR-type" evidence="1">
    <location>
        <begin position="8"/>
        <end position="44"/>
    </location>
</feature>
<dbReference type="PROSITE" id="PS52050">
    <property type="entry name" value="WYL"/>
    <property type="match status" value="1"/>
</dbReference>
<accession>A0ABV7IQQ3</accession>
<dbReference type="Proteomes" id="UP001595604">
    <property type="component" value="Unassembled WGS sequence"/>
</dbReference>
<dbReference type="EMBL" id="JBHRTQ010000010">
    <property type="protein sequence ID" value="MFC3174994.1"/>
    <property type="molecule type" value="Genomic_DNA"/>
</dbReference>
<dbReference type="PANTHER" id="PTHR34580:SF1">
    <property type="entry name" value="PROTEIN PAFC"/>
    <property type="match status" value="1"/>
</dbReference>
<dbReference type="InterPro" id="IPR026881">
    <property type="entry name" value="WYL_dom"/>
</dbReference>
<dbReference type="PANTHER" id="PTHR34580">
    <property type="match status" value="1"/>
</dbReference>
<dbReference type="InterPro" id="IPR057727">
    <property type="entry name" value="WCX_dom"/>
</dbReference>
<feature type="domain" description="WCX" evidence="3">
    <location>
        <begin position="246"/>
        <end position="318"/>
    </location>
</feature>
<dbReference type="InterPro" id="IPR005471">
    <property type="entry name" value="Tscrpt_reg_IclR_N"/>
</dbReference>
<proteinExistence type="predicted"/>
<feature type="domain" description="WYL" evidence="2">
    <location>
        <begin position="149"/>
        <end position="217"/>
    </location>
</feature>
<dbReference type="Gene3D" id="1.10.10.10">
    <property type="entry name" value="Winged helix-like DNA-binding domain superfamily/Winged helix DNA-binding domain"/>
    <property type="match status" value="1"/>
</dbReference>
<name>A0ABV7IQQ3_9SPHN</name>
<protein>
    <submittedName>
        <fullName evidence="4">Helix-turn-helix transcriptional regulator</fullName>
    </submittedName>
</protein>
<dbReference type="Pfam" id="PF13280">
    <property type="entry name" value="WYL"/>
    <property type="match status" value="1"/>
</dbReference>
<dbReference type="InterPro" id="IPR036388">
    <property type="entry name" value="WH-like_DNA-bd_sf"/>
</dbReference>
<dbReference type="Pfam" id="PF09339">
    <property type="entry name" value="HTH_IclR"/>
    <property type="match status" value="1"/>
</dbReference>
<dbReference type="Pfam" id="PF25583">
    <property type="entry name" value="WCX"/>
    <property type="match status" value="1"/>
</dbReference>
<dbReference type="RefSeq" id="WP_379510370.1">
    <property type="nucleotide sequence ID" value="NZ_JBHRTQ010000010.1"/>
</dbReference>
<comment type="caution">
    <text evidence="4">The sequence shown here is derived from an EMBL/GenBank/DDBJ whole genome shotgun (WGS) entry which is preliminary data.</text>
</comment>
<dbReference type="InterPro" id="IPR051534">
    <property type="entry name" value="CBASS_pafABC_assoc_protein"/>
</dbReference>
<sequence length="325" mass="36788">MSERMGKLDRAIALIHLLSETAEGLTLEEMASALGVNRRTVERLRNVIALHFDLDELPDGRSKRFRINESLRRVYSRPTAEEIAALQAEVEARQRESAPQAQTLAALMHKVRGSLDHRERTRLDPDLAALARLQRARVIAGPEVVADPEVLAAVQTAIIVGLGIEFDYLAEGASEAKWRRVVPYGLVHGPITYLVGKMPKSDRDPVFYRLDRMTNARPTNEPYEVPDDWDLDAWLAQSFGIWREDDHDIVLRVLPSAVQKAKAWRFHPAQQVEEDGQDLIVRFRSGGLREIAEHLFTWGGDVRIEGPEELRKVMQERVALAWASV</sequence>
<keyword evidence="5" id="KW-1185">Reference proteome</keyword>
<reference evidence="5" key="1">
    <citation type="journal article" date="2019" name="Int. J. Syst. Evol. Microbiol.">
        <title>The Global Catalogue of Microorganisms (GCM) 10K type strain sequencing project: providing services to taxonomists for standard genome sequencing and annotation.</title>
        <authorList>
            <consortium name="The Broad Institute Genomics Platform"/>
            <consortium name="The Broad Institute Genome Sequencing Center for Infectious Disease"/>
            <person name="Wu L."/>
            <person name="Ma J."/>
        </authorList>
    </citation>
    <scope>NUCLEOTIDE SEQUENCE [LARGE SCALE GENOMIC DNA]</scope>
    <source>
        <strain evidence="5">KCTC 42984</strain>
    </source>
</reference>
<gene>
    <name evidence="4" type="ORF">ACFOD9_12110</name>
</gene>
<organism evidence="4 5">
    <name type="scientific">Novosphingobium bradum</name>
    <dbReference type="NCBI Taxonomy" id="1737444"/>
    <lineage>
        <taxon>Bacteria</taxon>
        <taxon>Pseudomonadati</taxon>
        <taxon>Pseudomonadota</taxon>
        <taxon>Alphaproteobacteria</taxon>
        <taxon>Sphingomonadales</taxon>
        <taxon>Sphingomonadaceae</taxon>
        <taxon>Novosphingobium</taxon>
    </lineage>
</organism>